<feature type="compositionally biased region" description="Polar residues" evidence="1">
    <location>
        <begin position="1326"/>
        <end position="1343"/>
    </location>
</feature>
<feature type="compositionally biased region" description="Low complexity" evidence="1">
    <location>
        <begin position="269"/>
        <end position="280"/>
    </location>
</feature>
<feature type="region of interest" description="Disordered" evidence="1">
    <location>
        <begin position="1"/>
        <end position="43"/>
    </location>
</feature>
<feature type="region of interest" description="Disordered" evidence="1">
    <location>
        <begin position="925"/>
        <end position="1039"/>
    </location>
</feature>
<feature type="region of interest" description="Disordered" evidence="1">
    <location>
        <begin position="1066"/>
        <end position="1170"/>
    </location>
</feature>
<feature type="compositionally biased region" description="Acidic residues" evidence="1">
    <location>
        <begin position="943"/>
        <end position="952"/>
    </location>
</feature>
<name>A0A9P6ETM4_9AGAR</name>
<accession>A0A9P6ETM4</accession>
<feature type="compositionally biased region" description="Polar residues" evidence="1">
    <location>
        <begin position="337"/>
        <end position="375"/>
    </location>
</feature>
<feature type="compositionally biased region" description="Polar residues" evidence="1">
    <location>
        <begin position="809"/>
        <end position="819"/>
    </location>
</feature>
<feature type="compositionally biased region" description="Low complexity" evidence="1">
    <location>
        <begin position="1066"/>
        <end position="1132"/>
    </location>
</feature>
<feature type="compositionally biased region" description="Acidic residues" evidence="1">
    <location>
        <begin position="1022"/>
        <end position="1034"/>
    </location>
</feature>
<feature type="compositionally biased region" description="Polar residues" evidence="1">
    <location>
        <begin position="788"/>
        <end position="799"/>
    </location>
</feature>
<protein>
    <submittedName>
        <fullName evidence="2">Uncharacterized protein</fullName>
    </submittedName>
</protein>
<organism evidence="2 3">
    <name type="scientific">Crepidotus variabilis</name>
    <dbReference type="NCBI Taxonomy" id="179855"/>
    <lineage>
        <taxon>Eukaryota</taxon>
        <taxon>Fungi</taxon>
        <taxon>Dikarya</taxon>
        <taxon>Basidiomycota</taxon>
        <taxon>Agaricomycotina</taxon>
        <taxon>Agaricomycetes</taxon>
        <taxon>Agaricomycetidae</taxon>
        <taxon>Agaricales</taxon>
        <taxon>Agaricineae</taxon>
        <taxon>Crepidotaceae</taxon>
        <taxon>Crepidotus</taxon>
    </lineage>
</organism>
<feature type="compositionally biased region" description="Low complexity" evidence="1">
    <location>
        <begin position="505"/>
        <end position="520"/>
    </location>
</feature>
<comment type="caution">
    <text evidence="2">The sequence shown here is derived from an EMBL/GenBank/DDBJ whole genome shotgun (WGS) entry which is preliminary data.</text>
</comment>
<feature type="compositionally biased region" description="Basic and acidic residues" evidence="1">
    <location>
        <begin position="980"/>
        <end position="992"/>
    </location>
</feature>
<dbReference type="OrthoDB" id="2528184at2759"/>
<dbReference type="EMBL" id="MU157825">
    <property type="protein sequence ID" value="KAF9535041.1"/>
    <property type="molecule type" value="Genomic_DNA"/>
</dbReference>
<evidence type="ECO:0000313" key="3">
    <source>
        <dbReference type="Proteomes" id="UP000807306"/>
    </source>
</evidence>
<feature type="compositionally biased region" description="Polar residues" evidence="1">
    <location>
        <begin position="875"/>
        <end position="890"/>
    </location>
</feature>
<feature type="compositionally biased region" description="Low complexity" evidence="1">
    <location>
        <begin position="1310"/>
        <end position="1323"/>
    </location>
</feature>
<reference evidence="2" key="1">
    <citation type="submission" date="2020-11" db="EMBL/GenBank/DDBJ databases">
        <authorList>
            <consortium name="DOE Joint Genome Institute"/>
            <person name="Ahrendt S."/>
            <person name="Riley R."/>
            <person name="Andreopoulos W."/>
            <person name="Labutti K."/>
            <person name="Pangilinan J."/>
            <person name="Ruiz-Duenas F.J."/>
            <person name="Barrasa J.M."/>
            <person name="Sanchez-Garcia M."/>
            <person name="Camarero S."/>
            <person name="Miyauchi S."/>
            <person name="Serrano A."/>
            <person name="Linde D."/>
            <person name="Babiker R."/>
            <person name="Drula E."/>
            <person name="Ayuso-Fernandez I."/>
            <person name="Pacheco R."/>
            <person name="Padilla G."/>
            <person name="Ferreira P."/>
            <person name="Barriuso J."/>
            <person name="Kellner H."/>
            <person name="Castanera R."/>
            <person name="Alfaro M."/>
            <person name="Ramirez L."/>
            <person name="Pisabarro A.G."/>
            <person name="Kuo A."/>
            <person name="Tritt A."/>
            <person name="Lipzen A."/>
            <person name="He G."/>
            <person name="Yan M."/>
            <person name="Ng V."/>
            <person name="Cullen D."/>
            <person name="Martin F."/>
            <person name="Rosso M.-N."/>
            <person name="Henrissat B."/>
            <person name="Hibbett D."/>
            <person name="Martinez A.T."/>
            <person name="Grigoriev I.V."/>
        </authorList>
    </citation>
    <scope>NUCLEOTIDE SEQUENCE</scope>
    <source>
        <strain evidence="2">CBS 506.95</strain>
    </source>
</reference>
<dbReference type="Gene3D" id="1.10.287.1490">
    <property type="match status" value="1"/>
</dbReference>
<feature type="compositionally biased region" description="Low complexity" evidence="1">
    <location>
        <begin position="303"/>
        <end position="326"/>
    </location>
</feature>
<gene>
    <name evidence="2" type="ORF">CPB83DRAFT_888972</name>
</gene>
<feature type="compositionally biased region" description="Acidic residues" evidence="1">
    <location>
        <begin position="748"/>
        <end position="787"/>
    </location>
</feature>
<keyword evidence="3" id="KW-1185">Reference proteome</keyword>
<feature type="compositionally biased region" description="Low complexity" evidence="1">
    <location>
        <begin position="385"/>
        <end position="406"/>
    </location>
</feature>
<proteinExistence type="predicted"/>
<feature type="region of interest" description="Disordered" evidence="1">
    <location>
        <begin position="743"/>
        <end position="891"/>
    </location>
</feature>
<feature type="compositionally biased region" description="Polar residues" evidence="1">
    <location>
        <begin position="521"/>
        <end position="531"/>
    </location>
</feature>
<feature type="region of interest" description="Disordered" evidence="1">
    <location>
        <begin position="500"/>
        <end position="537"/>
    </location>
</feature>
<feature type="region of interest" description="Disordered" evidence="1">
    <location>
        <begin position="201"/>
        <end position="415"/>
    </location>
</feature>
<sequence>MPLVDISTDERKRFESFKLGGQAPTQTVGGRHGHARSHSRNSSISASLSAFSFPTAPLKPTLNDMPTPKPARPLSLPPMSMALPNAAATLVVNPKRNSHHRRRSSVSTRHESAELMGVSLPDLPPSTSDDNVNLGEKDSIRRRALWALEGKQEVAFSKVEIPDMHTPDIEKMMFDFSTKPSLASNPSLSFGNVMGNKRDSFKLLGPSSSSKDQLGTLLEEEEEEEEDETQEQLPCVAEEPTKAEDSLPSPAPSVKETLPSVDDEPITPTPAVAVTQPTPAKSRPANLNLRPLSLTPENLITATSGLPTPTLTPSPRSGLRSLSLTPSPVPSDDDTNFIKQSRRSSTFFSASPTPGSKRPTLNLTTSPLDSQFTPSSEDERKPSRRSSISYKRSSSSGSAFGSSGVSVNAAGLPTPEMTPTYARRYSTASDSGLSSAAGVNNLEDEQAKLQSFQFFRAPQSQTEEQTQTRPLSTSEQHFLFKSHNALLARITDLERALTMRKRESWSTSSRPTSMISSRLSFTSETDAQSDISGGPSDEMLRLVSDLKAERDELKRDVDGWRQRVANLENQTAILGKRVENERREAWVARSRAGLLETEKQGLERAMSSVEEKLRSMEREMETVSTHWVQEREKLTKDNLVLQRKVEDLEAELKRTKTELEEAKKASPELDPLATPTPNRSFENLGLGLGMASPLRVTVNSAPFGKKHGLGFMSVDSEASTTDVEPDSASDDGTQSAYYTMKTLREESITEEDGEVGYRSEEDEQEYDDDDEEDNGLAGYEDEDEETDNVSLGTSSSFGSEQEMERTVVHLSQSRMESPTTPKPASVFQRPTHAKRASLSRTWTFPKSVPTPLPLKGSNEDSVDHFFGCLEDDSSRPSASDANSMPSSPSAYSYEKTKGLFAKAAKEVIDDNASFFLPFGDGVAGDETGSIGSSGSHERNLSLIDEEEEEEEVEQHLSDFEDEVDQDNVFGGIKITFTPPQEDRFEEESKQYEDSPTSQKTSGKRVSPPPMLPALDLGYGDLSFDENEEEEEEGDIFNFGRPLVFENAKPTLVETRPVIEDIKAIVSSSRSAIATSSSIPRSSVPAIRPISPATSTSTTSRTASPSSIPRSTSRSSRSSTSTLSIDSNTSSPSESPVPQAKPLSRSPAKPVVPLKAFSSSGSSQSPMTPQKRVGVATSFIRQPSPRVTQPASTTVQPLSLASKQKAPVVVPTSTFIRQPTRKPLLPSGNINGSTMIPQPAPILSEETNVNSSPYRFPDERISKVAYGFEDNIGKSTKKMTLNNPNINSGFDDDCYEPYSSQHPHTQPFNTSSPLRSSSSPLVRPQRITLTPSNFSSQALDSTSVHPPAPTPSTPSSAPLFQSFTNFMWGSKPKAPASAPPTVCVQKKGGFVTKEKQLRKLQARMEVQGVVAMKSYVQVHCKKCTSGEIVHL</sequence>
<dbReference type="SUPFAM" id="SSF57997">
    <property type="entry name" value="Tropomyosin"/>
    <property type="match status" value="1"/>
</dbReference>
<feature type="region of interest" description="Disordered" evidence="1">
    <location>
        <begin position="1291"/>
        <end position="1355"/>
    </location>
</feature>
<evidence type="ECO:0000313" key="2">
    <source>
        <dbReference type="EMBL" id="KAF9535041.1"/>
    </source>
</evidence>
<feature type="compositionally biased region" description="Acidic residues" evidence="1">
    <location>
        <begin position="218"/>
        <end position="230"/>
    </location>
</feature>
<dbReference type="Proteomes" id="UP000807306">
    <property type="component" value="Unassembled WGS sequence"/>
</dbReference>
<evidence type="ECO:0000256" key="1">
    <source>
        <dbReference type="SAM" id="MobiDB-lite"/>
    </source>
</evidence>
<feature type="compositionally biased region" description="Polar residues" evidence="1">
    <location>
        <begin position="1297"/>
        <end position="1309"/>
    </location>
</feature>